<dbReference type="EMBL" id="HBUE01089395">
    <property type="protein sequence ID" value="CAG6480846.1"/>
    <property type="molecule type" value="Transcribed_RNA"/>
</dbReference>
<evidence type="ECO:0000256" key="1">
    <source>
        <dbReference type="SAM" id="MobiDB-lite"/>
    </source>
</evidence>
<sequence length="152" mass="17650">MRKVTTIARVETSSCPRWRTALGRAHDATTTKFRTWTNRHRRATTTNRSDLAVARQFHRLRCLRRSRRQHTTRSSSRSTIPSRPRRSRNPQLQSGTIILFRPSPARRFRPRRCRSICASVCWILAGSSNATSTSRRSPRRTSTRRVPPSRLA</sequence>
<feature type="region of interest" description="Disordered" evidence="1">
    <location>
        <begin position="64"/>
        <end position="95"/>
    </location>
</feature>
<reference evidence="2" key="1">
    <citation type="submission" date="2021-05" db="EMBL/GenBank/DDBJ databases">
        <authorList>
            <person name="Alioto T."/>
            <person name="Alioto T."/>
            <person name="Gomez Garrido J."/>
        </authorList>
    </citation>
    <scope>NUCLEOTIDE SEQUENCE</scope>
</reference>
<accession>A0A8D8BZH2</accession>
<name>A0A8D8BZH2_CULPI</name>
<dbReference type="AlphaFoldDB" id="A0A8D8BZH2"/>
<evidence type="ECO:0000313" key="2">
    <source>
        <dbReference type="EMBL" id="CAG6480846.1"/>
    </source>
</evidence>
<proteinExistence type="predicted"/>
<feature type="compositionally biased region" description="Low complexity" evidence="1">
    <location>
        <begin position="72"/>
        <end position="82"/>
    </location>
</feature>
<protein>
    <submittedName>
        <fullName evidence="2">(northern house mosquito) hypothetical protein</fullName>
    </submittedName>
</protein>
<organism evidence="2">
    <name type="scientific">Culex pipiens</name>
    <name type="common">House mosquito</name>
    <dbReference type="NCBI Taxonomy" id="7175"/>
    <lineage>
        <taxon>Eukaryota</taxon>
        <taxon>Metazoa</taxon>
        <taxon>Ecdysozoa</taxon>
        <taxon>Arthropoda</taxon>
        <taxon>Hexapoda</taxon>
        <taxon>Insecta</taxon>
        <taxon>Pterygota</taxon>
        <taxon>Neoptera</taxon>
        <taxon>Endopterygota</taxon>
        <taxon>Diptera</taxon>
        <taxon>Nematocera</taxon>
        <taxon>Culicoidea</taxon>
        <taxon>Culicidae</taxon>
        <taxon>Culicinae</taxon>
        <taxon>Culicini</taxon>
        <taxon>Culex</taxon>
        <taxon>Culex</taxon>
    </lineage>
</organism>
<feature type="region of interest" description="Disordered" evidence="1">
    <location>
        <begin position="129"/>
        <end position="152"/>
    </location>
</feature>